<protein>
    <recommendedName>
        <fullName evidence="18">Sensory/regulatory protein RpfC</fullName>
        <ecNumber evidence="3">2.7.13.3</ecNumber>
    </recommendedName>
    <alternativeName>
        <fullName evidence="19">Virulence sensor protein BvgS</fullName>
    </alternativeName>
</protein>
<dbReference type="EMBL" id="CP036282">
    <property type="protein sequence ID" value="QDL55186.1"/>
    <property type="molecule type" value="Genomic_DNA"/>
</dbReference>
<feature type="transmembrane region" description="Helical" evidence="22">
    <location>
        <begin position="608"/>
        <end position="627"/>
    </location>
</feature>
<dbReference type="PROSITE" id="PS50894">
    <property type="entry name" value="HPT"/>
    <property type="match status" value="1"/>
</dbReference>
<feature type="domain" description="Histidine kinase" evidence="23">
    <location>
        <begin position="657"/>
        <end position="878"/>
    </location>
</feature>
<dbReference type="Gene3D" id="3.40.50.2300">
    <property type="match status" value="2"/>
</dbReference>
<feature type="transmembrane region" description="Helical" evidence="22">
    <location>
        <begin position="358"/>
        <end position="377"/>
    </location>
</feature>
<dbReference type="Proteomes" id="UP000317365">
    <property type="component" value="Chromosome"/>
</dbReference>
<reference evidence="27" key="2">
    <citation type="journal article" date="2020" name="Int. J. Syst. Evol. Microbiol.">
        <title>Genomic insights into a novel species Rhodoferax aquaticus sp. nov., isolated from freshwater.</title>
        <authorList>
            <person name="Li T."/>
            <person name="Zhuo Y."/>
            <person name="Jin C.Z."/>
            <person name="Wu X."/>
            <person name="Ko S.R."/>
            <person name="Jin F.J."/>
            <person name="Ahn C.Y."/>
            <person name="Oh H.M."/>
            <person name="Lee H.G."/>
            <person name="Jin L."/>
        </authorList>
    </citation>
    <scope>NUCLEOTIDE SEQUENCE [LARGE SCALE GENOMIC DNA]</scope>
    <source>
        <strain evidence="27">Gr-4</strain>
    </source>
</reference>
<evidence type="ECO:0000256" key="8">
    <source>
        <dbReference type="ARBA" id="ARBA00022729"/>
    </source>
</evidence>
<dbReference type="CDD" id="cd00082">
    <property type="entry name" value="HisKA"/>
    <property type="match status" value="1"/>
</dbReference>
<feature type="transmembrane region" description="Helical" evidence="22">
    <location>
        <begin position="179"/>
        <end position="195"/>
    </location>
</feature>
<gene>
    <name evidence="26" type="ORF">EXZ61_13990</name>
</gene>
<evidence type="ECO:0000256" key="15">
    <source>
        <dbReference type="ARBA" id="ARBA00023136"/>
    </source>
</evidence>
<dbReference type="KEGG" id="rhg:EXZ61_13990"/>
<dbReference type="Pfam" id="PF02518">
    <property type="entry name" value="HATPase_c"/>
    <property type="match status" value="1"/>
</dbReference>
<keyword evidence="8" id="KW-0732">Signal</keyword>
<organism evidence="26 27">
    <name type="scientific">Rhodoferax aquaticus</name>
    <dbReference type="NCBI Taxonomy" id="2527691"/>
    <lineage>
        <taxon>Bacteria</taxon>
        <taxon>Pseudomonadati</taxon>
        <taxon>Pseudomonadota</taxon>
        <taxon>Betaproteobacteria</taxon>
        <taxon>Burkholderiales</taxon>
        <taxon>Comamonadaceae</taxon>
        <taxon>Rhodoferax</taxon>
    </lineage>
</organism>
<evidence type="ECO:0000256" key="5">
    <source>
        <dbReference type="ARBA" id="ARBA00022553"/>
    </source>
</evidence>
<evidence type="ECO:0000256" key="4">
    <source>
        <dbReference type="ARBA" id="ARBA00022475"/>
    </source>
</evidence>
<keyword evidence="14" id="KW-0843">Virulence</keyword>
<dbReference type="PANTHER" id="PTHR45339:SF1">
    <property type="entry name" value="HYBRID SIGNAL TRANSDUCTION HISTIDINE KINASE J"/>
    <property type="match status" value="1"/>
</dbReference>
<keyword evidence="12 22" id="KW-1133">Transmembrane helix</keyword>
<keyword evidence="11" id="KW-0067">ATP-binding</keyword>
<evidence type="ECO:0000259" key="25">
    <source>
        <dbReference type="PROSITE" id="PS50894"/>
    </source>
</evidence>
<evidence type="ECO:0000313" key="26">
    <source>
        <dbReference type="EMBL" id="QDL55186.1"/>
    </source>
</evidence>
<feature type="modified residue" description="4-aspartylphosphate" evidence="21">
    <location>
        <position position="1102"/>
    </location>
</feature>
<feature type="transmembrane region" description="Helical" evidence="22">
    <location>
        <begin position="569"/>
        <end position="588"/>
    </location>
</feature>
<dbReference type="Gene3D" id="1.20.120.160">
    <property type="entry name" value="HPT domain"/>
    <property type="match status" value="1"/>
</dbReference>
<evidence type="ECO:0000256" key="13">
    <source>
        <dbReference type="ARBA" id="ARBA00023012"/>
    </source>
</evidence>
<evidence type="ECO:0000313" key="27">
    <source>
        <dbReference type="Proteomes" id="UP000317365"/>
    </source>
</evidence>
<dbReference type="FunFam" id="1.10.287.130:FF:000002">
    <property type="entry name" value="Two-component osmosensing histidine kinase"/>
    <property type="match status" value="1"/>
</dbReference>
<feature type="transmembrane region" description="Helical" evidence="22">
    <location>
        <begin position="71"/>
        <end position="90"/>
    </location>
</feature>
<evidence type="ECO:0000256" key="18">
    <source>
        <dbReference type="ARBA" id="ARBA00068150"/>
    </source>
</evidence>
<dbReference type="Gene3D" id="3.30.565.10">
    <property type="entry name" value="Histidine kinase-like ATPase, C-terminal domain"/>
    <property type="match status" value="1"/>
</dbReference>
<keyword evidence="15 22" id="KW-0472">Membrane</keyword>
<feature type="transmembrane region" description="Helical" evidence="22">
    <location>
        <begin position="454"/>
        <end position="474"/>
    </location>
</feature>
<dbReference type="InterPro" id="IPR003594">
    <property type="entry name" value="HATPase_dom"/>
</dbReference>
<evidence type="ECO:0000256" key="1">
    <source>
        <dbReference type="ARBA" id="ARBA00000085"/>
    </source>
</evidence>
<keyword evidence="4" id="KW-1003">Cell membrane</keyword>
<evidence type="ECO:0000256" key="21">
    <source>
        <dbReference type="PROSITE-ProRule" id="PRU00169"/>
    </source>
</evidence>
<evidence type="ECO:0000256" key="17">
    <source>
        <dbReference type="ARBA" id="ARBA00064003"/>
    </source>
</evidence>
<evidence type="ECO:0000256" key="9">
    <source>
        <dbReference type="ARBA" id="ARBA00022741"/>
    </source>
</evidence>
<feature type="domain" description="Response regulatory" evidence="24">
    <location>
        <begin position="1052"/>
        <end position="1169"/>
    </location>
</feature>
<dbReference type="SUPFAM" id="SSF52172">
    <property type="entry name" value="CheY-like"/>
    <property type="match status" value="2"/>
</dbReference>
<name>A0A515ER91_9BURK</name>
<feature type="domain" description="Response regulatory" evidence="24">
    <location>
        <begin position="897"/>
        <end position="1021"/>
    </location>
</feature>
<keyword evidence="27" id="KW-1185">Reference proteome</keyword>
<dbReference type="SMART" id="SM00387">
    <property type="entry name" value="HATPase_c"/>
    <property type="match status" value="1"/>
</dbReference>
<feature type="transmembrane region" description="Helical" evidence="22">
    <location>
        <begin position="383"/>
        <end position="404"/>
    </location>
</feature>
<evidence type="ECO:0000256" key="14">
    <source>
        <dbReference type="ARBA" id="ARBA00023026"/>
    </source>
</evidence>
<dbReference type="InterPro" id="IPR008207">
    <property type="entry name" value="Sig_transdc_His_kin_Hpt_dom"/>
</dbReference>
<comment type="subcellular location">
    <subcellularLocation>
        <location evidence="2">Cell membrane</location>
        <topology evidence="2">Multi-pass membrane protein</topology>
    </subcellularLocation>
</comment>
<evidence type="ECO:0000256" key="6">
    <source>
        <dbReference type="ARBA" id="ARBA00022679"/>
    </source>
</evidence>
<keyword evidence="10" id="KW-0418">Kinase</keyword>
<dbReference type="SUPFAM" id="SSF47384">
    <property type="entry name" value="Homodimeric domain of signal transducing histidine kinase"/>
    <property type="match status" value="1"/>
</dbReference>
<dbReference type="FunFam" id="3.30.565.10:FF:000010">
    <property type="entry name" value="Sensor histidine kinase RcsC"/>
    <property type="match status" value="1"/>
</dbReference>
<comment type="catalytic activity">
    <reaction evidence="1">
        <text>ATP + protein L-histidine = ADP + protein N-phospho-L-histidine.</text>
        <dbReference type="EC" id="2.7.13.3"/>
    </reaction>
</comment>
<evidence type="ECO:0000256" key="19">
    <source>
        <dbReference type="ARBA" id="ARBA00070152"/>
    </source>
</evidence>
<evidence type="ECO:0000256" key="10">
    <source>
        <dbReference type="ARBA" id="ARBA00022777"/>
    </source>
</evidence>
<dbReference type="Pfam" id="PF00512">
    <property type="entry name" value="HisKA"/>
    <property type="match status" value="1"/>
</dbReference>
<dbReference type="CDD" id="cd00156">
    <property type="entry name" value="REC"/>
    <property type="match status" value="1"/>
</dbReference>
<dbReference type="SMART" id="SM00448">
    <property type="entry name" value="REC"/>
    <property type="match status" value="2"/>
</dbReference>
<comment type="function">
    <text evidence="16">Member of the two-component regulatory system BvgS/BvgA. Phosphorylates BvgA via a four-step phosphorelay in response to environmental signals.</text>
</comment>
<dbReference type="PANTHER" id="PTHR45339">
    <property type="entry name" value="HYBRID SIGNAL TRANSDUCTION HISTIDINE KINASE J"/>
    <property type="match status" value="1"/>
</dbReference>
<dbReference type="EC" id="2.7.13.3" evidence="3"/>
<dbReference type="SMART" id="SM00388">
    <property type="entry name" value="HisKA"/>
    <property type="match status" value="1"/>
</dbReference>
<dbReference type="SUPFAM" id="SSF55874">
    <property type="entry name" value="ATPase domain of HSP90 chaperone/DNA topoisomerase II/histidine kinase"/>
    <property type="match status" value="1"/>
</dbReference>
<keyword evidence="9" id="KW-0547">Nucleotide-binding</keyword>
<feature type="transmembrane region" description="Helical" evidence="22">
    <location>
        <begin position="254"/>
        <end position="273"/>
    </location>
</feature>
<feature type="transmembrane region" description="Helical" evidence="22">
    <location>
        <begin position="215"/>
        <end position="233"/>
    </location>
</feature>
<dbReference type="Pfam" id="PF01627">
    <property type="entry name" value="Hpt"/>
    <property type="match status" value="1"/>
</dbReference>
<dbReference type="InterPro" id="IPR003661">
    <property type="entry name" value="HisK_dim/P_dom"/>
</dbReference>
<dbReference type="InterPro" id="IPR004358">
    <property type="entry name" value="Sig_transdc_His_kin-like_C"/>
</dbReference>
<dbReference type="CDD" id="cd16922">
    <property type="entry name" value="HATPase_EvgS-ArcB-TorS-like"/>
    <property type="match status" value="1"/>
</dbReference>
<evidence type="ECO:0000256" key="7">
    <source>
        <dbReference type="ARBA" id="ARBA00022692"/>
    </source>
</evidence>
<dbReference type="InterPro" id="IPR036890">
    <property type="entry name" value="HATPase_C_sf"/>
</dbReference>
<evidence type="ECO:0000256" key="12">
    <source>
        <dbReference type="ARBA" id="ARBA00022989"/>
    </source>
</evidence>
<dbReference type="RefSeq" id="WP_142812346.1">
    <property type="nucleotide sequence ID" value="NZ_CP036282.1"/>
</dbReference>
<feature type="transmembrane region" description="Helical" evidence="22">
    <location>
        <begin position="102"/>
        <end position="129"/>
    </location>
</feature>
<proteinExistence type="predicted"/>
<dbReference type="GO" id="GO:0000155">
    <property type="term" value="F:phosphorelay sensor kinase activity"/>
    <property type="evidence" value="ECO:0007669"/>
    <property type="project" value="InterPro"/>
</dbReference>
<evidence type="ECO:0000259" key="24">
    <source>
        <dbReference type="PROSITE" id="PS50110"/>
    </source>
</evidence>
<evidence type="ECO:0000256" key="22">
    <source>
        <dbReference type="SAM" id="Phobius"/>
    </source>
</evidence>
<dbReference type="GO" id="GO:0005524">
    <property type="term" value="F:ATP binding"/>
    <property type="evidence" value="ECO:0007669"/>
    <property type="project" value="UniProtKB-KW"/>
</dbReference>
<dbReference type="InterPro" id="IPR011006">
    <property type="entry name" value="CheY-like_superfamily"/>
</dbReference>
<dbReference type="InterPro" id="IPR001789">
    <property type="entry name" value="Sig_transdc_resp-reg_receiver"/>
</dbReference>
<keyword evidence="7 22" id="KW-0812">Transmembrane</keyword>
<evidence type="ECO:0000256" key="20">
    <source>
        <dbReference type="PROSITE-ProRule" id="PRU00110"/>
    </source>
</evidence>
<keyword evidence="6" id="KW-0808">Transferase</keyword>
<dbReference type="InterPro" id="IPR036097">
    <property type="entry name" value="HisK_dim/P_sf"/>
</dbReference>
<evidence type="ECO:0000256" key="11">
    <source>
        <dbReference type="ARBA" id="ARBA00022840"/>
    </source>
</evidence>
<keyword evidence="13" id="KW-0902">Two-component regulatory system</keyword>
<feature type="modified residue" description="4-aspartylphosphate" evidence="21">
    <location>
        <position position="951"/>
    </location>
</feature>
<feature type="transmembrane region" description="Helical" evidence="22">
    <location>
        <begin position="425"/>
        <end position="448"/>
    </location>
</feature>
<dbReference type="SUPFAM" id="SSF47226">
    <property type="entry name" value="Histidine-containing phosphotransfer domain, HPT domain"/>
    <property type="match status" value="1"/>
</dbReference>
<feature type="transmembrane region" description="Helical" evidence="22">
    <location>
        <begin position="279"/>
        <end position="295"/>
    </location>
</feature>
<accession>A0A515ER91</accession>
<dbReference type="CDD" id="cd17546">
    <property type="entry name" value="REC_hyHK_CKI1_RcsC-like"/>
    <property type="match status" value="1"/>
</dbReference>
<dbReference type="PROSITE" id="PS50110">
    <property type="entry name" value="RESPONSE_REGULATORY"/>
    <property type="match status" value="2"/>
</dbReference>
<dbReference type="Gene3D" id="1.10.287.130">
    <property type="match status" value="1"/>
</dbReference>
<feature type="transmembrane region" description="Helical" evidence="22">
    <location>
        <begin position="149"/>
        <end position="167"/>
    </location>
</feature>
<evidence type="ECO:0000256" key="3">
    <source>
        <dbReference type="ARBA" id="ARBA00012438"/>
    </source>
</evidence>
<dbReference type="InterPro" id="IPR036641">
    <property type="entry name" value="HPT_dom_sf"/>
</dbReference>
<sequence>MQEQTVAAQRRQYNKWVATESIEDYALRYSPASFRKWSPAVIGTTMIGTNSALSYEAIGALLLLDFGFANAMWAMVFAAVVILAVGWPICHYSAKHSIDMDLLTRAAGFGYVGSTFTSLIYASFTFIFLALETAIMAQAVKLCFGIPLWLGYILCTVVVIPIVFYGVTAINRFHRWTQLVWIVLLVVPFYFVLTRQADAVHMLVNFSGEVSQSKAFDWLHFGVAAGISFSLIAQIGEQVDYLRFMPERGKHNRWSWWGNMFLGGPGWILIAFVKQLGGALLAAVAVVAGLAVVDAKEPIQIFRHAFGFAIANPDTALLVSAMLVIVSELKVNVTNAYAGSLAWSNFFSRLTHSHPGRVVWLFFNCGIALLLMEMNLFEAMNSVLGMYSNIAVAWICAVVADLAVNKPLGLSPPIVEFKRAHLYNVNPVGVVSMVVASIAASIAFAGWWGELAQAYSWLIAAGVAFVLAPLMAWWTKGRYYIARQSIFPVDVKTLVRCTVCAQDYAPADSAHCPHHGGAICSLCCTLESTCHDRCKPTVKGPVAYYREAVHRLLNWVWPRALGMQVTQRVANFSLVWVGMLLVMAGILWVTVPSASTDVGAMHTFGLRAFVGLGLLASLTTWWIVLVGESRDLAESELRTAKDRAEDATQAKSDFLANMSHEIRTPMNAIIGMSYLALQTDLDVKQRNYIAKAHRAAESLLGIINDILDFSKIEAGKLTMERVEFRLEDVMDHLTNLVGLRAEDKGLELLFKVQGDVPTSLLGDPLRLGQILVNLGANAVKFTEHGEVLISVDVVRCDAGMVELHFGVQDTGIGMTAEQCSRMFESFSQADASTTRKYGGTGLGLAISKQLVEAMDGRIWVESQLGKGSTFHFQAKFGLQAQQQARRMVLAQELTGLRALVADDNMAAREIMQAMLTDLGMEVTVCKDGAQAAQAALQAHAAGQDYSIMLLDWKMPVLDGVACLAQLRESLPAHALPQCVMVTSYGREQLAHLPASVLGSVQGLLTKPVTRSSLLGGIARALNKTDLLDVHSARATERPDQLRQDMARVQGARILLVEDNEMNQELASTLLRQAGVHVTLAQNGQEALDILATEANFACVLMDCQMPVMDGYEATRRMRADPRWQSLCVIAMTADVLASDREQVQAAGMDDYIAKPVNVPQMFATLARWIKAGADYGAGLARPLAGQHSLGLPPLAGIDMAQGLFHTLNDSTLYQQQLRKFLAAQSAFELLFSQAWQAHDLATCQRLAHTLKGNAGTIGAQHVQTQAARLELACGSGDAAQAQHALADTLQALTEVLHGLQAAAWLMASSSPDVPLDASSEAVAASAESVRQALQVLRGQLDTADPEAADTVQALLTHALPPATRQTLLSLVAPIDAFEFERAAALLAPLVP</sequence>
<dbReference type="CDD" id="cd00088">
    <property type="entry name" value="HPT"/>
    <property type="match status" value="1"/>
</dbReference>
<feature type="modified residue" description="Phosphohistidine" evidence="20">
    <location>
        <position position="1248"/>
    </location>
</feature>
<evidence type="ECO:0000256" key="16">
    <source>
        <dbReference type="ARBA" id="ARBA00058004"/>
    </source>
</evidence>
<evidence type="ECO:0000259" key="23">
    <source>
        <dbReference type="PROSITE" id="PS50109"/>
    </source>
</evidence>
<dbReference type="InterPro" id="IPR005467">
    <property type="entry name" value="His_kinase_dom"/>
</dbReference>
<feature type="domain" description="HPt" evidence="25">
    <location>
        <begin position="1209"/>
        <end position="1302"/>
    </location>
</feature>
<comment type="subunit">
    <text evidence="17">At low DSF concentrations, interacts with RpfF.</text>
</comment>
<dbReference type="Pfam" id="PF00072">
    <property type="entry name" value="Response_reg"/>
    <property type="match status" value="2"/>
</dbReference>
<dbReference type="PRINTS" id="PR00344">
    <property type="entry name" value="BCTRLSENSOR"/>
</dbReference>
<dbReference type="Gene3D" id="1.10.4160.10">
    <property type="entry name" value="Hydantoin permease"/>
    <property type="match status" value="1"/>
</dbReference>
<keyword evidence="5 21" id="KW-0597">Phosphoprotein</keyword>
<dbReference type="PROSITE" id="PS50109">
    <property type="entry name" value="HIS_KIN"/>
    <property type="match status" value="1"/>
</dbReference>
<reference evidence="27" key="1">
    <citation type="submission" date="2019-02" db="EMBL/GenBank/DDBJ databases">
        <title>Complete genome sequence of Rhodoferax sp. Gr-4.</title>
        <authorList>
            <person name="Jin L."/>
        </authorList>
    </citation>
    <scope>NUCLEOTIDE SEQUENCE [LARGE SCALE GENOMIC DNA]</scope>
    <source>
        <strain evidence="27">Gr-4</strain>
    </source>
</reference>
<dbReference type="GO" id="GO:0005886">
    <property type="term" value="C:plasma membrane"/>
    <property type="evidence" value="ECO:0007669"/>
    <property type="project" value="UniProtKB-SubCell"/>
</dbReference>
<evidence type="ECO:0000256" key="2">
    <source>
        <dbReference type="ARBA" id="ARBA00004651"/>
    </source>
</evidence>